<accession>A0A4U2Z957</accession>
<keyword evidence="1" id="KW-0238">DNA-binding</keyword>
<dbReference type="GO" id="GO:0005829">
    <property type="term" value="C:cytosol"/>
    <property type="evidence" value="ECO:0007669"/>
    <property type="project" value="TreeGrafter"/>
</dbReference>
<dbReference type="NCBIfam" id="TIGR00738">
    <property type="entry name" value="rrf2_super"/>
    <property type="match status" value="1"/>
</dbReference>
<dbReference type="PROSITE" id="PS51197">
    <property type="entry name" value="HTH_RRF2_2"/>
    <property type="match status" value="1"/>
</dbReference>
<dbReference type="PANTHER" id="PTHR33221:SF5">
    <property type="entry name" value="HTH-TYPE TRANSCRIPTIONAL REGULATOR ISCR"/>
    <property type="match status" value="1"/>
</dbReference>
<keyword evidence="3" id="KW-1185">Reference proteome</keyword>
<name>A0A4U2Z957_9BACT</name>
<protein>
    <submittedName>
        <fullName evidence="2">Rrf2 family transcriptional regulator</fullName>
    </submittedName>
</protein>
<dbReference type="PROSITE" id="PS01332">
    <property type="entry name" value="HTH_RRF2_1"/>
    <property type="match status" value="1"/>
</dbReference>
<dbReference type="AlphaFoldDB" id="A0A4U2Z957"/>
<dbReference type="OrthoDB" id="9800519at2"/>
<sequence length="134" mass="15027">MPLISTKGSYGLAAICELSKHEGDSVMQIKDIAANANIPQNYLEQLLGKLRRAGIVESIRGAKGGYKLARDPKEVKVLDILIALEDDLKIVDAKINHPLLNMFFEESRESIKDIFDISIMELSSYQNKFLNYTI</sequence>
<dbReference type="PANTHER" id="PTHR33221">
    <property type="entry name" value="WINGED HELIX-TURN-HELIX TRANSCRIPTIONAL REGULATOR, RRF2 FAMILY"/>
    <property type="match status" value="1"/>
</dbReference>
<comment type="caution">
    <text evidence="2">The sequence shown here is derived from an EMBL/GenBank/DDBJ whole genome shotgun (WGS) entry which is preliminary data.</text>
</comment>
<organism evidence="2 3">
    <name type="scientific">Sulfurimonas crateris</name>
    <dbReference type="NCBI Taxonomy" id="2574727"/>
    <lineage>
        <taxon>Bacteria</taxon>
        <taxon>Pseudomonadati</taxon>
        <taxon>Campylobacterota</taxon>
        <taxon>Epsilonproteobacteria</taxon>
        <taxon>Campylobacterales</taxon>
        <taxon>Sulfurimonadaceae</taxon>
        <taxon>Sulfurimonas</taxon>
    </lineage>
</organism>
<evidence type="ECO:0000256" key="1">
    <source>
        <dbReference type="ARBA" id="ARBA00023125"/>
    </source>
</evidence>
<dbReference type="InterPro" id="IPR036390">
    <property type="entry name" value="WH_DNA-bd_sf"/>
</dbReference>
<dbReference type="Pfam" id="PF02082">
    <property type="entry name" value="Rrf2"/>
    <property type="match status" value="1"/>
</dbReference>
<gene>
    <name evidence="2" type="ORF">FCU45_01045</name>
</gene>
<dbReference type="SUPFAM" id="SSF46785">
    <property type="entry name" value="Winged helix' DNA-binding domain"/>
    <property type="match status" value="1"/>
</dbReference>
<dbReference type="Gene3D" id="1.10.10.10">
    <property type="entry name" value="Winged helix-like DNA-binding domain superfamily/Winged helix DNA-binding domain"/>
    <property type="match status" value="1"/>
</dbReference>
<dbReference type="InterPro" id="IPR000944">
    <property type="entry name" value="Tscrpt_reg_Rrf2"/>
</dbReference>
<dbReference type="InterPro" id="IPR036388">
    <property type="entry name" value="WH-like_DNA-bd_sf"/>
</dbReference>
<reference evidence="2 3" key="1">
    <citation type="submission" date="2019-04" db="EMBL/GenBank/DDBJ databases">
        <title>Sulfurimonas crateris sp. nov. a facultative anaerobic sulfur-oxidizing chemolithautotrophic bacterium isolated from a terrestrial mud vulcano.</title>
        <authorList>
            <person name="Ratnikova N.M."/>
            <person name="Slobodkin A.I."/>
            <person name="Merkel A.Y."/>
            <person name="Novikov A."/>
            <person name="Bonch-Osmolovskaya E.A."/>
            <person name="Slobodkina G.B."/>
        </authorList>
    </citation>
    <scope>NUCLEOTIDE SEQUENCE [LARGE SCALE GENOMIC DNA]</scope>
    <source>
        <strain evidence="2 3">SN118</strain>
    </source>
</reference>
<evidence type="ECO:0000313" key="3">
    <source>
        <dbReference type="Proteomes" id="UP000309561"/>
    </source>
</evidence>
<dbReference type="Proteomes" id="UP000309561">
    <property type="component" value="Unassembled WGS sequence"/>
</dbReference>
<dbReference type="GO" id="GO:0003677">
    <property type="term" value="F:DNA binding"/>
    <property type="evidence" value="ECO:0007669"/>
    <property type="project" value="UniProtKB-KW"/>
</dbReference>
<proteinExistence type="predicted"/>
<dbReference type="GO" id="GO:0003700">
    <property type="term" value="F:DNA-binding transcription factor activity"/>
    <property type="evidence" value="ECO:0007669"/>
    <property type="project" value="TreeGrafter"/>
</dbReference>
<dbReference type="EMBL" id="SZPX01000001">
    <property type="protein sequence ID" value="TKI71006.1"/>
    <property type="molecule type" value="Genomic_DNA"/>
</dbReference>
<dbReference type="RefSeq" id="WP_137011408.1">
    <property type="nucleotide sequence ID" value="NZ_SZPX01000001.1"/>
</dbReference>
<dbReference type="InterPro" id="IPR030489">
    <property type="entry name" value="TR_Rrf2-type_CS"/>
</dbReference>
<evidence type="ECO:0000313" key="2">
    <source>
        <dbReference type="EMBL" id="TKI71006.1"/>
    </source>
</evidence>